<organism evidence="3 4">
    <name type="scientific">Sporormia fimetaria CBS 119925</name>
    <dbReference type="NCBI Taxonomy" id="1340428"/>
    <lineage>
        <taxon>Eukaryota</taxon>
        <taxon>Fungi</taxon>
        <taxon>Dikarya</taxon>
        <taxon>Ascomycota</taxon>
        <taxon>Pezizomycotina</taxon>
        <taxon>Dothideomycetes</taxon>
        <taxon>Pleosporomycetidae</taxon>
        <taxon>Pleosporales</taxon>
        <taxon>Sporormiaceae</taxon>
        <taxon>Sporormia</taxon>
    </lineage>
</organism>
<feature type="region of interest" description="Disordered" evidence="1">
    <location>
        <begin position="39"/>
        <end position="64"/>
    </location>
</feature>
<feature type="region of interest" description="Disordered" evidence="1">
    <location>
        <begin position="656"/>
        <end position="680"/>
    </location>
</feature>
<dbReference type="EMBL" id="MU006599">
    <property type="protein sequence ID" value="KAF2743197.1"/>
    <property type="molecule type" value="Genomic_DNA"/>
</dbReference>
<protein>
    <recommendedName>
        <fullName evidence="2">DUF6604 domain-containing protein</fullName>
    </recommendedName>
</protein>
<evidence type="ECO:0000313" key="4">
    <source>
        <dbReference type="Proteomes" id="UP000799440"/>
    </source>
</evidence>
<accession>A0A6A6V1W2</accession>
<dbReference type="PANTHER" id="PTHR38795:SF1">
    <property type="entry name" value="DUF6604 DOMAIN-CONTAINING PROTEIN"/>
    <property type="match status" value="1"/>
</dbReference>
<gene>
    <name evidence="3" type="ORF">M011DRAFT_471557</name>
</gene>
<evidence type="ECO:0000259" key="2">
    <source>
        <dbReference type="Pfam" id="PF20253"/>
    </source>
</evidence>
<dbReference type="PANTHER" id="PTHR38795">
    <property type="entry name" value="DUF6604 DOMAIN-CONTAINING PROTEIN"/>
    <property type="match status" value="1"/>
</dbReference>
<dbReference type="InterPro" id="IPR046539">
    <property type="entry name" value="DUF6604"/>
</dbReference>
<dbReference type="Pfam" id="PF20253">
    <property type="entry name" value="DUF6604"/>
    <property type="match status" value="1"/>
</dbReference>
<dbReference type="Proteomes" id="UP000799440">
    <property type="component" value="Unassembled WGS sequence"/>
</dbReference>
<dbReference type="OrthoDB" id="5238236at2759"/>
<proteinExistence type="predicted"/>
<sequence>MLPGNLSSTYSRYKQDTDAIASWLATTAKRFGYVAEAQSRNARRNAARKAKKENKNTPTHTGRPTYTVALKDFSVLAKFIAQKEDPKIRVPERLAALLDRTITARQWFSKSISAFLDVTEEKLRSDDRHVFFLRTLEEVRNTLRPCYSTEHKTKTPQPKDFDDVINLFEHLELEDTSKAFDDAPDVVLPPMDGPADAVYKAEKEEEDIYECYLAFHFFIRDLNRLRTEVSRAWHGVAQGSIDVIAASICTNTAVDLARALEEDLKDLFAKGGGPCKMLEVYYYAQWVTPEMLKAPPRPLEPVNFETYDAAEALFRPAASILDAFCDLLQANPTPEMKKGFYGTYDPSSDRSKKNGEEKFLEDKILMLEALSEFFYHCRASPGPFPAEDELIISLRQVFKTKKLNMAAIFGMTLFLDIHHTLRANVDQGFTRLCMIADYVRNNITANNEFHTNLSLENWPRQNQMITQFLVEEIKAWVHDDPHRAFAVRMKRLNIPKPFQFYQCHPWFCGLLAYNILARYHEMSIIFANAWGAIMSTAHLYNAVQKEKMLKEHWKDMDAVFAMQGSRPFFVGEAPKDPDEYLKRFGMAMGMSATNLAAKSSRKSKNIVHSKRGPQSMRELAPVLRMFKERFCLPNARRDLRTEDVQKIIEQSEWSFDEDGETSPGIMFKDSGEARKRAPGPAKPIEASQLLHVLLPMLNSELVEMGFDYLALHRFCWRLLRSLRDDCRDDLIRMYGPSYVEKEEQFPFIVGYILMTASVTKQLGAGLVKQRNAEVTSAVLQKAAKTLHEMLEAGAGEIVVGKLMPHIGFSIEFQIEGAEDGAE</sequence>
<dbReference type="AlphaFoldDB" id="A0A6A6V1W2"/>
<evidence type="ECO:0000313" key="3">
    <source>
        <dbReference type="EMBL" id="KAF2743197.1"/>
    </source>
</evidence>
<feature type="compositionally biased region" description="Basic residues" evidence="1">
    <location>
        <begin position="41"/>
        <end position="52"/>
    </location>
</feature>
<name>A0A6A6V1W2_9PLEO</name>
<feature type="domain" description="DUF6604" evidence="2">
    <location>
        <begin position="12"/>
        <end position="265"/>
    </location>
</feature>
<reference evidence="3" key="1">
    <citation type="journal article" date="2020" name="Stud. Mycol.">
        <title>101 Dothideomycetes genomes: a test case for predicting lifestyles and emergence of pathogens.</title>
        <authorList>
            <person name="Haridas S."/>
            <person name="Albert R."/>
            <person name="Binder M."/>
            <person name="Bloem J."/>
            <person name="Labutti K."/>
            <person name="Salamov A."/>
            <person name="Andreopoulos B."/>
            <person name="Baker S."/>
            <person name="Barry K."/>
            <person name="Bills G."/>
            <person name="Bluhm B."/>
            <person name="Cannon C."/>
            <person name="Castanera R."/>
            <person name="Culley D."/>
            <person name="Daum C."/>
            <person name="Ezra D."/>
            <person name="Gonzalez J."/>
            <person name="Henrissat B."/>
            <person name="Kuo A."/>
            <person name="Liang C."/>
            <person name="Lipzen A."/>
            <person name="Lutzoni F."/>
            <person name="Magnuson J."/>
            <person name="Mondo S."/>
            <person name="Nolan M."/>
            <person name="Ohm R."/>
            <person name="Pangilinan J."/>
            <person name="Park H.-J."/>
            <person name="Ramirez L."/>
            <person name="Alfaro M."/>
            <person name="Sun H."/>
            <person name="Tritt A."/>
            <person name="Yoshinaga Y."/>
            <person name="Zwiers L.-H."/>
            <person name="Turgeon B."/>
            <person name="Goodwin S."/>
            <person name="Spatafora J."/>
            <person name="Crous P."/>
            <person name="Grigoriev I."/>
        </authorList>
    </citation>
    <scope>NUCLEOTIDE SEQUENCE</scope>
    <source>
        <strain evidence="3">CBS 119925</strain>
    </source>
</reference>
<evidence type="ECO:0000256" key="1">
    <source>
        <dbReference type="SAM" id="MobiDB-lite"/>
    </source>
</evidence>
<keyword evidence="4" id="KW-1185">Reference proteome</keyword>